<name>A0A166JYJ5_9AGAM</name>
<proteinExistence type="predicted"/>
<organism evidence="1 2">
    <name type="scientific">Athelia psychrophila</name>
    <dbReference type="NCBI Taxonomy" id="1759441"/>
    <lineage>
        <taxon>Eukaryota</taxon>
        <taxon>Fungi</taxon>
        <taxon>Dikarya</taxon>
        <taxon>Basidiomycota</taxon>
        <taxon>Agaricomycotina</taxon>
        <taxon>Agaricomycetes</taxon>
        <taxon>Agaricomycetidae</taxon>
        <taxon>Atheliales</taxon>
        <taxon>Atheliaceae</taxon>
        <taxon>Athelia</taxon>
    </lineage>
</organism>
<dbReference type="Proteomes" id="UP000076532">
    <property type="component" value="Unassembled WGS sequence"/>
</dbReference>
<evidence type="ECO:0000313" key="2">
    <source>
        <dbReference type="Proteomes" id="UP000076532"/>
    </source>
</evidence>
<dbReference type="AlphaFoldDB" id="A0A166JYJ5"/>
<dbReference type="EMBL" id="KV417548">
    <property type="protein sequence ID" value="KZP21342.1"/>
    <property type="molecule type" value="Genomic_DNA"/>
</dbReference>
<reference evidence="1 2" key="1">
    <citation type="journal article" date="2016" name="Mol. Biol. Evol.">
        <title>Comparative Genomics of Early-Diverging Mushroom-Forming Fungi Provides Insights into the Origins of Lignocellulose Decay Capabilities.</title>
        <authorList>
            <person name="Nagy L.G."/>
            <person name="Riley R."/>
            <person name="Tritt A."/>
            <person name="Adam C."/>
            <person name="Daum C."/>
            <person name="Floudas D."/>
            <person name="Sun H."/>
            <person name="Yadav J.S."/>
            <person name="Pangilinan J."/>
            <person name="Larsson K.H."/>
            <person name="Matsuura K."/>
            <person name="Barry K."/>
            <person name="Labutti K."/>
            <person name="Kuo R."/>
            <person name="Ohm R.A."/>
            <person name="Bhattacharya S.S."/>
            <person name="Shirouzu T."/>
            <person name="Yoshinaga Y."/>
            <person name="Martin F.M."/>
            <person name="Grigoriev I.V."/>
            <person name="Hibbett D.S."/>
        </authorList>
    </citation>
    <scope>NUCLEOTIDE SEQUENCE [LARGE SCALE GENOMIC DNA]</scope>
    <source>
        <strain evidence="1 2">CBS 109695</strain>
    </source>
</reference>
<sequence>MSAFGQKCRAKALQGQKSSIVNIRAKATQQMGELEEGVENAPQDSNVASLVSSVEQLEHMDTENTVSADVIMNLGKHSEYGQIVGAVESERRTAEEIEERAHSDMSLSEHSLEGQKVLVNVDISMLREAVSDPFAISILVLIDGRIQDAEGSRIGVTSAVGRQLDLRPPEQTTLSLRNRLKEVVQCWKDLNQDPQPRNPDVRFRLKRLRASPVSPLRPGQTFPPSRRKRRVSDSVNVLTVAASTPIYVLELREPLTTVVRNHAQRANTEEKRQAASQSSPSFFVYSLHGFYPSTEVFINHVSLVNNCRHLPLRDFEVTPPPTSLFKALLPIDRWSARAQPPFHTFPSFFLFALRTTYAAQNISDDVVVANIRLTATVRCRTSGQPVSTVMAIRSLKLQRFLHVLLQATRPAPPRTALICAREEQTGLVSNFSHLASCSRCQDVSVAVKSVPPLTPSRAATPAEEVAALPLVVGCGCGRLTWERSKSERLKWDLGWQLAAGHTRAVLPLDVIHEVPEGHGVAVRTLVLRPNIVPVHAGNEEQNLRHRSYTDYPVSHEQALLAARSLGGPRVSMHLKPTNFGKTGQDTGILSGFSSCSAQVCAGGSTG</sequence>
<keyword evidence="2" id="KW-1185">Reference proteome</keyword>
<accession>A0A166JYJ5</accession>
<protein>
    <submittedName>
        <fullName evidence="1">Uncharacterized protein</fullName>
    </submittedName>
</protein>
<gene>
    <name evidence="1" type="ORF">FIBSPDRAFT_891262</name>
</gene>
<evidence type="ECO:0000313" key="1">
    <source>
        <dbReference type="EMBL" id="KZP21342.1"/>
    </source>
</evidence>